<keyword evidence="1" id="KW-0472">Membrane</keyword>
<keyword evidence="1" id="KW-0812">Transmembrane</keyword>
<organism evidence="3 4">
    <name type="scientific">Candidatus Roizmanbacteria bacterium RIFCSPLOWO2_01_FULL_40_42</name>
    <dbReference type="NCBI Taxonomy" id="1802066"/>
    <lineage>
        <taxon>Bacteria</taxon>
        <taxon>Candidatus Roizmaniibacteriota</taxon>
    </lineage>
</organism>
<dbReference type="CDD" id="cd08547">
    <property type="entry name" value="Type_II_cohesin"/>
    <property type="match status" value="1"/>
</dbReference>
<dbReference type="InterPro" id="IPR008965">
    <property type="entry name" value="CBM2/CBM3_carb-bd_dom_sf"/>
</dbReference>
<dbReference type="Pfam" id="PF00963">
    <property type="entry name" value="Cohesin"/>
    <property type="match status" value="1"/>
</dbReference>
<comment type="caution">
    <text evidence="3">The sequence shown here is derived from an EMBL/GenBank/DDBJ whole genome shotgun (WGS) entry which is preliminary data.</text>
</comment>
<dbReference type="GO" id="GO:0030246">
    <property type="term" value="F:carbohydrate binding"/>
    <property type="evidence" value="ECO:0007669"/>
    <property type="project" value="InterPro"/>
</dbReference>
<proteinExistence type="predicted"/>
<sequence length="199" mass="21656">MDSQNQPPHPNYRLFISIIALLAIGIWLVSVYLYRLKQDREDIPAVPVAEVLPPAPTTAITKGAIELAQQRANPQVGQPFELTVTANSDKKDVVGYDVLLKFDESAWTYNSATSLIPSFTLVPVVRGGLISMTASKSPQVNTPTVFSNTDVVRVTFTAKKKGGATFTVLPSFGNQKTRMVDANLLKINPRTSSIKVGIN</sequence>
<dbReference type="EMBL" id="MGAQ01000003">
    <property type="protein sequence ID" value="OGK51213.1"/>
    <property type="molecule type" value="Genomic_DNA"/>
</dbReference>
<accession>A0A1F7J6J4</accession>
<dbReference type="SUPFAM" id="SSF49384">
    <property type="entry name" value="Carbohydrate-binding domain"/>
    <property type="match status" value="1"/>
</dbReference>
<evidence type="ECO:0000313" key="4">
    <source>
        <dbReference type="Proteomes" id="UP000178558"/>
    </source>
</evidence>
<feature type="domain" description="Cohesin" evidence="2">
    <location>
        <begin position="72"/>
        <end position="195"/>
    </location>
</feature>
<evidence type="ECO:0000259" key="2">
    <source>
        <dbReference type="Pfam" id="PF00963"/>
    </source>
</evidence>
<evidence type="ECO:0000313" key="3">
    <source>
        <dbReference type="EMBL" id="OGK51213.1"/>
    </source>
</evidence>
<dbReference type="Proteomes" id="UP000178558">
    <property type="component" value="Unassembled WGS sequence"/>
</dbReference>
<dbReference type="InterPro" id="IPR002102">
    <property type="entry name" value="Cohesin_dom"/>
</dbReference>
<keyword evidence="1" id="KW-1133">Transmembrane helix</keyword>
<feature type="transmembrane region" description="Helical" evidence="1">
    <location>
        <begin position="12"/>
        <end position="34"/>
    </location>
</feature>
<reference evidence="3 4" key="1">
    <citation type="journal article" date="2016" name="Nat. Commun.">
        <title>Thousands of microbial genomes shed light on interconnected biogeochemical processes in an aquifer system.</title>
        <authorList>
            <person name="Anantharaman K."/>
            <person name="Brown C.T."/>
            <person name="Hug L.A."/>
            <person name="Sharon I."/>
            <person name="Castelle C.J."/>
            <person name="Probst A.J."/>
            <person name="Thomas B.C."/>
            <person name="Singh A."/>
            <person name="Wilkins M.J."/>
            <person name="Karaoz U."/>
            <person name="Brodie E.L."/>
            <person name="Williams K.H."/>
            <person name="Hubbard S.S."/>
            <person name="Banfield J.F."/>
        </authorList>
    </citation>
    <scope>NUCLEOTIDE SEQUENCE [LARGE SCALE GENOMIC DNA]</scope>
</reference>
<gene>
    <name evidence="3" type="ORF">A3B50_03275</name>
</gene>
<dbReference type="GO" id="GO:0000272">
    <property type="term" value="P:polysaccharide catabolic process"/>
    <property type="evidence" value="ECO:0007669"/>
    <property type="project" value="InterPro"/>
</dbReference>
<protein>
    <recommendedName>
        <fullName evidence="2">Cohesin domain-containing protein</fullName>
    </recommendedName>
</protein>
<dbReference type="AlphaFoldDB" id="A0A1F7J6J4"/>
<evidence type="ECO:0000256" key="1">
    <source>
        <dbReference type="SAM" id="Phobius"/>
    </source>
</evidence>
<dbReference type="Gene3D" id="2.60.40.680">
    <property type="match status" value="1"/>
</dbReference>
<name>A0A1F7J6J4_9BACT</name>